<feature type="domain" description="Protein NO VEIN C-terminal" evidence="1">
    <location>
        <begin position="158"/>
        <end position="254"/>
    </location>
</feature>
<dbReference type="Pfam" id="PF13020">
    <property type="entry name" value="NOV_C"/>
    <property type="match status" value="1"/>
</dbReference>
<accession>A0ABT5J3R9</accession>
<comment type="caution">
    <text evidence="2">The sequence shown here is derived from an EMBL/GenBank/DDBJ whole genome shotgun (WGS) entry which is preliminary data.</text>
</comment>
<dbReference type="RefSeq" id="WP_272774938.1">
    <property type="nucleotide sequence ID" value="NZ_JAQQLI010000001.1"/>
</dbReference>
<reference evidence="2" key="2">
    <citation type="submission" date="2023-02" db="EMBL/GenBank/DDBJ databases">
        <authorList>
            <person name="Rayyan A."/>
            <person name="Meyer T."/>
            <person name="Kyndt J.A."/>
        </authorList>
    </citation>
    <scope>NUCLEOTIDE SEQUENCE</scope>
    <source>
        <strain evidence="2">DSM 9987</strain>
    </source>
</reference>
<evidence type="ECO:0000313" key="3">
    <source>
        <dbReference type="Proteomes" id="UP001165652"/>
    </source>
</evidence>
<name>A0ABT5J3R9_RHOTP</name>
<evidence type="ECO:0000313" key="2">
    <source>
        <dbReference type="EMBL" id="MDC7784086.1"/>
    </source>
</evidence>
<keyword evidence="3" id="KW-1185">Reference proteome</keyword>
<organism evidence="2 3">
    <name type="scientific">Rhodoplanes tepidamans</name>
    <name type="common">Rhodoplanes cryptolactis</name>
    <dbReference type="NCBI Taxonomy" id="200616"/>
    <lineage>
        <taxon>Bacteria</taxon>
        <taxon>Pseudomonadati</taxon>
        <taxon>Pseudomonadota</taxon>
        <taxon>Alphaproteobacteria</taxon>
        <taxon>Hyphomicrobiales</taxon>
        <taxon>Nitrobacteraceae</taxon>
        <taxon>Rhodoplanes</taxon>
    </lineage>
</organism>
<dbReference type="EMBL" id="JAQQLI010000001">
    <property type="protein sequence ID" value="MDC7784086.1"/>
    <property type="molecule type" value="Genomic_DNA"/>
</dbReference>
<dbReference type="Proteomes" id="UP001165652">
    <property type="component" value="Unassembled WGS sequence"/>
</dbReference>
<gene>
    <name evidence="2" type="ORF">PQJ73_00180</name>
</gene>
<dbReference type="InterPro" id="IPR024975">
    <property type="entry name" value="NOV_C"/>
</dbReference>
<proteinExistence type="predicted"/>
<reference evidence="2" key="1">
    <citation type="journal article" date="2023" name="Microbiol Resour">
        <title>Genome Sequences of Rhodoplanes serenus and Two Thermotolerant Strains, Rhodoplanes tepidamans and 'Rhodoplanes cryptolactis,' Further Refine the Genus.</title>
        <authorList>
            <person name="Rayyan A.A."/>
            <person name="Kyndt J.A."/>
        </authorList>
    </citation>
    <scope>NUCLEOTIDE SEQUENCE</scope>
    <source>
        <strain evidence="2">DSM 9987</strain>
    </source>
</reference>
<sequence>MPAGPWTDEENELIVADYFAMLAEEIAGRGYNKAERNRGLQARIGRSRTSIEYKHQNISAVLKGLGEAWIPGYKPAFNFQMSLVEGIVRWLARHPGWLHRLPDGAASGLREPAPLWIGPTPTLRDRPPPEELEQILHIARKFDVAGRDERNAALGKAGEERVLDHERASLATLGCHDLARRVRWVSQEDGDGAGYDIASFATDGRPRLIEVKTTNGWERTPFHITRNELAVAEERRAEWCLFRLWNFSRDPRAFELRPPLDAHVGLTATAFEAGFDEVPR</sequence>
<evidence type="ECO:0000259" key="1">
    <source>
        <dbReference type="Pfam" id="PF13020"/>
    </source>
</evidence>
<protein>
    <submittedName>
        <fullName evidence="2">DUF3883 domain-containing protein</fullName>
    </submittedName>
</protein>